<dbReference type="GO" id="GO:0001510">
    <property type="term" value="P:RNA methylation"/>
    <property type="evidence" value="ECO:0007669"/>
    <property type="project" value="InterPro"/>
</dbReference>
<evidence type="ECO:0000313" key="9">
    <source>
        <dbReference type="Proteomes" id="UP000824209"/>
    </source>
</evidence>
<dbReference type="SUPFAM" id="SSF53335">
    <property type="entry name" value="S-adenosyl-L-methionine-dependent methyltransferases"/>
    <property type="match status" value="1"/>
</dbReference>
<accession>A0A9D2M3H0</accession>
<dbReference type="GO" id="GO:0008173">
    <property type="term" value="F:RNA methyltransferase activity"/>
    <property type="evidence" value="ECO:0007669"/>
    <property type="project" value="InterPro"/>
</dbReference>
<keyword evidence="5 6" id="KW-0694">RNA-binding</keyword>
<reference evidence="8" key="1">
    <citation type="journal article" date="2021" name="PeerJ">
        <title>Extensive microbial diversity within the chicken gut microbiome revealed by metagenomics and culture.</title>
        <authorList>
            <person name="Gilroy R."/>
            <person name="Ravi A."/>
            <person name="Getino M."/>
            <person name="Pursley I."/>
            <person name="Horton D.L."/>
            <person name="Alikhan N.F."/>
            <person name="Baker D."/>
            <person name="Gharbi K."/>
            <person name="Hall N."/>
            <person name="Watson M."/>
            <person name="Adriaenssens E.M."/>
            <person name="Foster-Nyarko E."/>
            <person name="Jarju S."/>
            <person name="Secka A."/>
            <person name="Antonio M."/>
            <person name="Oren A."/>
            <person name="Chaudhuri R.R."/>
            <person name="La Ragione R."/>
            <person name="Hildebrand F."/>
            <person name="Pallen M.J."/>
        </authorList>
    </citation>
    <scope>NUCLEOTIDE SEQUENCE</scope>
    <source>
        <strain evidence="8">ChiBcec8-14828</strain>
    </source>
</reference>
<dbReference type="CDD" id="cd21147">
    <property type="entry name" value="RsmF_methylt_CTD1"/>
    <property type="match status" value="1"/>
</dbReference>
<dbReference type="PROSITE" id="PS51686">
    <property type="entry name" value="SAM_MT_RSMB_NOP"/>
    <property type="match status" value="1"/>
</dbReference>
<keyword evidence="4 6" id="KW-0949">S-adenosyl-L-methionine</keyword>
<proteinExistence type="inferred from homology"/>
<reference evidence="8" key="2">
    <citation type="submission" date="2021-04" db="EMBL/GenBank/DDBJ databases">
        <authorList>
            <person name="Gilroy R."/>
        </authorList>
    </citation>
    <scope>NUCLEOTIDE SEQUENCE</scope>
    <source>
        <strain evidence="8">ChiBcec8-14828</strain>
    </source>
</reference>
<comment type="caution">
    <text evidence="6">Lacks conserved residue(s) required for the propagation of feature annotation.</text>
</comment>
<dbReference type="PANTHER" id="PTHR22807:SF30">
    <property type="entry name" value="28S RRNA (CYTOSINE(4447)-C(5))-METHYLTRANSFERASE-RELATED"/>
    <property type="match status" value="1"/>
</dbReference>
<evidence type="ECO:0000259" key="7">
    <source>
        <dbReference type="PROSITE" id="PS51686"/>
    </source>
</evidence>
<feature type="binding site" evidence="6">
    <location>
        <begin position="111"/>
        <end position="117"/>
    </location>
    <ligand>
        <name>S-adenosyl-L-methionine</name>
        <dbReference type="ChEBI" id="CHEBI:59789"/>
    </ligand>
</feature>
<dbReference type="PROSITE" id="PS01153">
    <property type="entry name" value="NOL1_NOP2_SUN"/>
    <property type="match status" value="1"/>
</dbReference>
<dbReference type="Gene3D" id="2.30.130.60">
    <property type="match status" value="1"/>
</dbReference>
<name>A0A9D2M3H0_9FIRM</name>
<dbReference type="PRINTS" id="PR02008">
    <property type="entry name" value="RCMTFAMILY"/>
</dbReference>
<dbReference type="EMBL" id="DWYA01000047">
    <property type="protein sequence ID" value="HJB39668.1"/>
    <property type="molecule type" value="Genomic_DNA"/>
</dbReference>
<dbReference type="Pfam" id="PF01189">
    <property type="entry name" value="Methyltr_RsmB-F"/>
    <property type="match status" value="1"/>
</dbReference>
<dbReference type="InterPro" id="IPR029063">
    <property type="entry name" value="SAM-dependent_MTases_sf"/>
</dbReference>
<feature type="binding site" evidence="6">
    <location>
        <position position="180"/>
    </location>
    <ligand>
        <name>S-adenosyl-L-methionine</name>
        <dbReference type="ChEBI" id="CHEBI:59789"/>
    </ligand>
</feature>
<dbReference type="AlphaFoldDB" id="A0A9D2M3H0"/>
<feature type="active site" description="Nucleophile" evidence="6">
    <location>
        <position position="233"/>
    </location>
</feature>
<feature type="domain" description="SAM-dependent MTase RsmB/NOP-type" evidence="7">
    <location>
        <begin position="20"/>
        <end position="304"/>
    </location>
</feature>
<evidence type="ECO:0000313" key="8">
    <source>
        <dbReference type="EMBL" id="HJB39668.1"/>
    </source>
</evidence>
<sequence>MPSFYFEARERALLGREYDERYRPTGGVHRGLTLNRMRVGDKPGRELWHEAGIAAHPSGFCRESWELDHAEFRPGLHPYYHAGVYYVQEPSASAPAALLDVKPGEYVLDLCAAPGGKSAQLASALQGQGLLVSNEYTPSRTGALKSNLERMGFPNTVLLNESTDRIAAALPGVFDKVLVDAPCSGEGMFRKEPQAEQQHTPALVAQCAALGKQILHDAAQCLKPGGLLCYSTCTFSPEENEVQISAFLDEHPDFTLLDLSERAGFGSAGEPQRCAQSKWDLTRTKRIYPCHGGEGHFMALLQKQPGAALPISPWKLSVEMPAQCRAFLQEMLPQYTEASVASAGKLLYLLPEAPIPSGVKKLRILRIGTELGEVVKDRFEPSHAFFMAFGAMCGNAERLELSDVRVQAWLRGEEIETKTAQKGFAAVLCNGYPLGFGKCSGGKCKNRYPKGLRNLK</sequence>
<evidence type="ECO:0000256" key="5">
    <source>
        <dbReference type="ARBA" id="ARBA00022884"/>
    </source>
</evidence>
<keyword evidence="2 6" id="KW-0489">Methyltransferase</keyword>
<gene>
    <name evidence="8" type="ORF">H9943_04645</name>
</gene>
<evidence type="ECO:0000256" key="1">
    <source>
        <dbReference type="ARBA" id="ARBA00007494"/>
    </source>
</evidence>
<evidence type="ECO:0000256" key="6">
    <source>
        <dbReference type="PROSITE-ProRule" id="PRU01023"/>
    </source>
</evidence>
<feature type="binding site" evidence="6">
    <location>
        <position position="135"/>
    </location>
    <ligand>
        <name>S-adenosyl-L-methionine</name>
        <dbReference type="ChEBI" id="CHEBI:59789"/>
    </ligand>
</feature>
<organism evidence="8 9">
    <name type="scientific">Candidatus Ruthenibacterium avium</name>
    <dbReference type="NCBI Taxonomy" id="2838751"/>
    <lineage>
        <taxon>Bacteria</taxon>
        <taxon>Bacillati</taxon>
        <taxon>Bacillota</taxon>
        <taxon>Clostridia</taxon>
        <taxon>Eubacteriales</taxon>
        <taxon>Oscillospiraceae</taxon>
        <taxon>Ruthenibacterium</taxon>
    </lineage>
</organism>
<dbReference type="Pfam" id="PF13636">
    <property type="entry name" value="Methyltranf_PUA"/>
    <property type="match status" value="1"/>
</dbReference>
<dbReference type="Gene3D" id="3.40.50.150">
    <property type="entry name" value="Vaccinia Virus protein VP39"/>
    <property type="match status" value="1"/>
</dbReference>
<dbReference type="Pfam" id="PF17126">
    <property type="entry name" value="RsmF_methylt_CI"/>
    <property type="match status" value="1"/>
</dbReference>
<dbReference type="InterPro" id="IPR027391">
    <property type="entry name" value="Nol1_Nop2_Fmu_2"/>
</dbReference>
<dbReference type="InterPro" id="IPR049560">
    <property type="entry name" value="MeTrfase_RsmB-F_NOP2_cat"/>
</dbReference>
<dbReference type="InterPro" id="IPR001678">
    <property type="entry name" value="MeTrfase_RsmB-F_NOP2_dom"/>
</dbReference>
<comment type="caution">
    <text evidence="8">The sequence shown here is derived from an EMBL/GenBank/DDBJ whole genome shotgun (WGS) entry which is preliminary data.</text>
</comment>
<protein>
    <submittedName>
        <fullName evidence="8">RsmB/NOP family class I SAM-dependent RNA methyltransferase</fullName>
    </submittedName>
</protein>
<dbReference type="Proteomes" id="UP000824209">
    <property type="component" value="Unassembled WGS sequence"/>
</dbReference>
<dbReference type="InterPro" id="IPR023267">
    <property type="entry name" value="RCMT"/>
</dbReference>
<comment type="similarity">
    <text evidence="1 6">Belongs to the class I-like SAM-binding methyltransferase superfamily. RsmB/NOP family.</text>
</comment>
<dbReference type="Gene3D" id="3.30.70.1170">
    <property type="entry name" value="Sun protein, domain 3"/>
    <property type="match status" value="1"/>
</dbReference>
<dbReference type="InterPro" id="IPR031340">
    <property type="entry name" value="RsmF_methylt_CI"/>
</dbReference>
<dbReference type="InterPro" id="IPR018314">
    <property type="entry name" value="RsmB/NOL1/NOP2-like_CS"/>
</dbReference>
<evidence type="ECO:0000256" key="3">
    <source>
        <dbReference type="ARBA" id="ARBA00022679"/>
    </source>
</evidence>
<evidence type="ECO:0000256" key="4">
    <source>
        <dbReference type="ARBA" id="ARBA00022691"/>
    </source>
</evidence>
<evidence type="ECO:0000256" key="2">
    <source>
        <dbReference type="ARBA" id="ARBA00022603"/>
    </source>
</evidence>
<keyword evidence="3 6" id="KW-0808">Transferase</keyword>
<dbReference type="CDD" id="cd02440">
    <property type="entry name" value="AdoMet_MTases"/>
    <property type="match status" value="1"/>
</dbReference>
<dbReference type="PANTHER" id="PTHR22807">
    <property type="entry name" value="NOP2 YEAST -RELATED NOL1/NOP2/FMU SUN DOMAIN-CONTAINING"/>
    <property type="match status" value="1"/>
</dbReference>
<dbReference type="GO" id="GO:0003723">
    <property type="term" value="F:RNA binding"/>
    <property type="evidence" value="ECO:0007669"/>
    <property type="project" value="UniProtKB-UniRule"/>
</dbReference>